<reference evidence="2 3" key="1">
    <citation type="submission" date="2016-04" db="EMBL/GenBank/DDBJ databases">
        <title>The genome of Intoshia linei affirms orthonectids as highly simplified spiralians.</title>
        <authorList>
            <person name="Mikhailov K.V."/>
            <person name="Slusarev G.S."/>
            <person name="Nikitin M.A."/>
            <person name="Logacheva M.D."/>
            <person name="Penin A."/>
            <person name="Aleoshin V."/>
            <person name="Panchin Y.V."/>
        </authorList>
    </citation>
    <scope>NUCLEOTIDE SEQUENCE [LARGE SCALE GENOMIC DNA]</scope>
    <source>
        <strain evidence="2">Intl2013</strain>
        <tissue evidence="2">Whole animal</tissue>
    </source>
</reference>
<dbReference type="GO" id="GO:0003747">
    <property type="term" value="F:translation release factor activity"/>
    <property type="evidence" value="ECO:0007669"/>
    <property type="project" value="InterPro"/>
</dbReference>
<evidence type="ECO:0000313" key="2">
    <source>
        <dbReference type="EMBL" id="OAF64368.1"/>
    </source>
</evidence>
<gene>
    <name evidence="2" type="ORF">A3Q56_07917</name>
</gene>
<feature type="non-terminal residue" evidence="2">
    <location>
        <position position="1"/>
    </location>
</feature>
<feature type="domain" description="eRF1" evidence="1">
    <location>
        <begin position="1"/>
        <end position="99"/>
    </location>
</feature>
<proteinExistence type="predicted"/>
<accession>A0A177AQU6</accession>
<protein>
    <recommendedName>
        <fullName evidence="1">eRF1 domain-containing protein</fullName>
    </recommendedName>
</protein>
<evidence type="ECO:0000259" key="1">
    <source>
        <dbReference type="Pfam" id="PF03465"/>
    </source>
</evidence>
<dbReference type="Proteomes" id="UP000078046">
    <property type="component" value="Unassembled WGS sequence"/>
</dbReference>
<dbReference type="OrthoDB" id="10254527at2759"/>
<dbReference type="SUPFAM" id="SSF55315">
    <property type="entry name" value="L30e-like"/>
    <property type="match status" value="1"/>
</dbReference>
<dbReference type="Pfam" id="PF03465">
    <property type="entry name" value="eRF1_3"/>
    <property type="match status" value="1"/>
</dbReference>
<organism evidence="2 3">
    <name type="scientific">Intoshia linei</name>
    <dbReference type="NCBI Taxonomy" id="1819745"/>
    <lineage>
        <taxon>Eukaryota</taxon>
        <taxon>Metazoa</taxon>
        <taxon>Spiralia</taxon>
        <taxon>Lophotrochozoa</taxon>
        <taxon>Mesozoa</taxon>
        <taxon>Orthonectida</taxon>
        <taxon>Rhopaluridae</taxon>
        <taxon>Intoshia</taxon>
    </lineage>
</organism>
<sequence>RYFNEISIDSGKFCFGVESTLLALEAGAVDILIVWENLEIIRFKLKKHSNTENVYIHIRPDQESNKKYFVDPDTGIEMEIAERVLFLDWLSENYKDFGYFLFLRLNVT</sequence>
<name>A0A177AQU6_9BILA</name>
<dbReference type="InterPro" id="IPR004403">
    <property type="entry name" value="Peptide_chain-rel_eRF1/aRF1"/>
</dbReference>
<evidence type="ECO:0000313" key="3">
    <source>
        <dbReference type="Proteomes" id="UP000078046"/>
    </source>
</evidence>
<dbReference type="PANTHER" id="PTHR10113">
    <property type="entry name" value="PEPTIDE CHAIN RELEASE FACTOR SUBUNIT 1"/>
    <property type="match status" value="1"/>
</dbReference>
<dbReference type="Gene3D" id="3.30.1330.30">
    <property type="match status" value="1"/>
</dbReference>
<dbReference type="EMBL" id="LWCA01001887">
    <property type="protein sequence ID" value="OAF64368.1"/>
    <property type="molecule type" value="Genomic_DNA"/>
</dbReference>
<dbReference type="InterPro" id="IPR005142">
    <property type="entry name" value="eRF1_3"/>
</dbReference>
<comment type="caution">
    <text evidence="2">The sequence shown here is derived from an EMBL/GenBank/DDBJ whole genome shotgun (WGS) entry which is preliminary data.</text>
</comment>
<dbReference type="InterPro" id="IPR029064">
    <property type="entry name" value="Ribosomal_eL30-like_sf"/>
</dbReference>
<dbReference type="AlphaFoldDB" id="A0A177AQU6"/>
<keyword evidence="3" id="KW-1185">Reference proteome</keyword>